<dbReference type="EMBL" id="PDXB01000031">
    <property type="protein sequence ID" value="RYN21602.1"/>
    <property type="molecule type" value="Genomic_DNA"/>
</dbReference>
<reference evidence="2" key="1">
    <citation type="submission" date="2017-10" db="EMBL/GenBank/DDBJ databases">
        <authorList>
            <person name="Armitage A.D."/>
            <person name="Barbara D.J."/>
            <person name="Woodhall J.W."/>
            <person name="Sreenivasaprasad S."/>
            <person name="Lane C.R."/>
            <person name="Clarkson J.P."/>
            <person name="Harrison R.J."/>
        </authorList>
    </citation>
    <scope>NUCLEOTIDE SEQUENCE</scope>
    <source>
        <strain evidence="2">FERA 1164</strain>
    </source>
</reference>
<feature type="region of interest" description="Disordered" evidence="1">
    <location>
        <begin position="1"/>
        <end position="21"/>
    </location>
</feature>
<evidence type="ECO:0000313" key="3">
    <source>
        <dbReference type="EMBL" id="RYN48592.1"/>
    </source>
</evidence>
<feature type="compositionally biased region" description="Basic and acidic residues" evidence="1">
    <location>
        <begin position="39"/>
        <end position="88"/>
    </location>
</feature>
<sequence>MARKSEDPKDSKDDLSIVANDARKSAALQWRAVWKVEDAERAEQEKRDAAEKAASDQRMKKHEDAAIARAKVEEKEHGEQQAKQREDVFLAEEGDLV</sequence>
<gene>
    <name evidence="3" type="ORF">AA0114_g6868</name>
    <name evidence="2" type="ORF">AA0115_g9535</name>
</gene>
<protein>
    <submittedName>
        <fullName evidence="3">Uncharacterized protein</fullName>
    </submittedName>
</protein>
<accession>A0A4Q4MDJ7</accession>
<proteinExistence type="predicted"/>
<evidence type="ECO:0000313" key="2">
    <source>
        <dbReference type="EMBL" id="RYN21602.1"/>
    </source>
</evidence>
<organism evidence="3 4">
    <name type="scientific">Alternaria tenuissima</name>
    <dbReference type="NCBI Taxonomy" id="119927"/>
    <lineage>
        <taxon>Eukaryota</taxon>
        <taxon>Fungi</taxon>
        <taxon>Dikarya</taxon>
        <taxon>Ascomycota</taxon>
        <taxon>Pezizomycotina</taxon>
        <taxon>Dothideomycetes</taxon>
        <taxon>Pleosporomycetidae</taxon>
        <taxon>Pleosporales</taxon>
        <taxon>Pleosporineae</taxon>
        <taxon>Pleosporaceae</taxon>
        <taxon>Alternaria</taxon>
        <taxon>Alternaria sect. Alternaria</taxon>
        <taxon>Alternaria alternata complex</taxon>
    </lineage>
</organism>
<feature type="compositionally biased region" description="Basic and acidic residues" evidence="1">
    <location>
        <begin position="1"/>
        <end position="15"/>
    </location>
</feature>
<dbReference type="Proteomes" id="UP000292402">
    <property type="component" value="Unassembled WGS sequence"/>
</dbReference>
<name>A0A4Q4MDJ7_9PLEO</name>
<comment type="caution">
    <text evidence="3">The sequence shown here is derived from an EMBL/GenBank/DDBJ whole genome shotgun (WGS) entry which is preliminary data.</text>
</comment>
<feature type="region of interest" description="Disordered" evidence="1">
    <location>
        <begin position="39"/>
        <end position="97"/>
    </location>
</feature>
<dbReference type="Proteomes" id="UP000292340">
    <property type="component" value="Unassembled WGS sequence"/>
</dbReference>
<reference evidence="2 4" key="2">
    <citation type="journal article" date="2019" name="bioRxiv">
        <title>Genomics, evolutionary history and diagnostics of the Alternaria alternata species group including apple and Asian pear pathotypes.</title>
        <authorList>
            <person name="Armitage A.D."/>
            <person name="Cockerton H.M."/>
            <person name="Sreenivasaprasad S."/>
            <person name="Woodhall J.W."/>
            <person name="Lane C.R."/>
            <person name="Harrison R.J."/>
            <person name="Clarkson J.P."/>
        </authorList>
    </citation>
    <scope>NUCLEOTIDE SEQUENCE [LARGE SCALE GENOMIC DNA]</scope>
    <source>
        <strain evidence="4">FERA 1082</strain>
        <strain evidence="2">FERA 1164</strain>
    </source>
</reference>
<reference evidence="3" key="3">
    <citation type="journal article" date="2019" name="J. ISSAAS">
        <title>Genomics, evolutionary history and diagnostics of the Alternaria alternata species group including apple and Asian pear pathotypes.</title>
        <authorList>
            <person name="Armitage A.D."/>
            <person name="Cockerton H.M."/>
            <person name="Sreenivasaprasad S."/>
            <person name="Woodhall J."/>
            <person name="Lane C."/>
            <person name="Harrison R.J."/>
            <person name="Clarkson J.P."/>
        </authorList>
    </citation>
    <scope>NUCLEOTIDE SEQUENCE</scope>
    <source>
        <strain evidence="3">FERA 1082</strain>
    </source>
</reference>
<dbReference type="EMBL" id="PDXA01000022">
    <property type="protein sequence ID" value="RYN48592.1"/>
    <property type="molecule type" value="Genomic_DNA"/>
</dbReference>
<evidence type="ECO:0000256" key="1">
    <source>
        <dbReference type="SAM" id="MobiDB-lite"/>
    </source>
</evidence>
<dbReference type="AlphaFoldDB" id="A0A4Q4MDJ7"/>
<evidence type="ECO:0000313" key="4">
    <source>
        <dbReference type="Proteomes" id="UP000292402"/>
    </source>
</evidence>